<dbReference type="PIRSF" id="PIRSF001365">
    <property type="entry name" value="DHDPS"/>
    <property type="match status" value="1"/>
</dbReference>
<dbReference type="InterPro" id="IPR013785">
    <property type="entry name" value="Aldolase_TIM"/>
</dbReference>
<dbReference type="PANTHER" id="PTHR42849">
    <property type="entry name" value="N-ACETYLNEURAMINATE LYASE"/>
    <property type="match status" value="1"/>
</dbReference>
<dbReference type="OrthoDB" id="9782828at2"/>
<dbReference type="SUPFAM" id="SSF51569">
    <property type="entry name" value="Aldolase"/>
    <property type="match status" value="1"/>
</dbReference>
<dbReference type="RefSeq" id="WP_002604723.1">
    <property type="nucleotide sequence ID" value="NZ_CABIXC010000002.1"/>
</dbReference>
<evidence type="ECO:0000256" key="3">
    <source>
        <dbReference type="PIRSR" id="PIRSR001365-1"/>
    </source>
</evidence>
<reference evidence="10 11" key="2">
    <citation type="submission" date="2018-08" db="EMBL/GenBank/DDBJ databases">
        <title>A genome reference for cultivated species of the human gut microbiota.</title>
        <authorList>
            <person name="Zou Y."/>
            <person name="Xue W."/>
            <person name="Luo G."/>
        </authorList>
    </citation>
    <scope>NUCLEOTIDE SEQUENCE [LARGE SCALE GENOMIC DNA]</scope>
    <source>
        <strain evidence="6 10">AF19-13AC</strain>
        <strain evidence="8 11">TF05-11AC</strain>
        <strain evidence="7 12">TM09-12</strain>
    </source>
</reference>
<evidence type="ECO:0000313" key="7">
    <source>
        <dbReference type="EMBL" id="RGJ03481.1"/>
    </source>
</evidence>
<evidence type="ECO:0000313" key="11">
    <source>
        <dbReference type="Proteomes" id="UP000261257"/>
    </source>
</evidence>
<dbReference type="GO" id="GO:0005829">
    <property type="term" value="C:cytosol"/>
    <property type="evidence" value="ECO:0007669"/>
    <property type="project" value="TreeGrafter"/>
</dbReference>
<organism evidence="5 9">
    <name type="scientific">Hungatella hathewayi</name>
    <dbReference type="NCBI Taxonomy" id="154046"/>
    <lineage>
        <taxon>Bacteria</taxon>
        <taxon>Bacillati</taxon>
        <taxon>Bacillota</taxon>
        <taxon>Clostridia</taxon>
        <taxon>Lachnospirales</taxon>
        <taxon>Lachnospiraceae</taxon>
        <taxon>Hungatella</taxon>
    </lineage>
</organism>
<dbReference type="InterPro" id="IPR002220">
    <property type="entry name" value="DapA-like"/>
</dbReference>
<dbReference type="GeneID" id="86060361"/>
<feature type="active site" description="Schiff-base intermediate with substrate" evidence="3">
    <location>
        <position position="168"/>
    </location>
</feature>
<dbReference type="EMBL" id="QTJW01000012">
    <property type="protein sequence ID" value="RGD69119.1"/>
    <property type="molecule type" value="Genomic_DNA"/>
</dbReference>
<protein>
    <submittedName>
        <fullName evidence="5 6">N-acetylneuraminate lyase</fullName>
        <ecNumber evidence="5">4.1.3.3</ecNumber>
    </submittedName>
</protein>
<feature type="binding site" evidence="4">
    <location>
        <position position="210"/>
    </location>
    <ligand>
        <name>pyruvate</name>
        <dbReference type="ChEBI" id="CHEBI:15361"/>
    </ligand>
</feature>
<dbReference type="EMBL" id="QSSQ01000029">
    <property type="protein sequence ID" value="RGL99717.1"/>
    <property type="molecule type" value="Genomic_DNA"/>
</dbReference>
<accession>A0A174A7C7</accession>
<dbReference type="EMBL" id="QSON01000006">
    <property type="protein sequence ID" value="RGJ03481.1"/>
    <property type="molecule type" value="Genomic_DNA"/>
</dbReference>
<evidence type="ECO:0000313" key="9">
    <source>
        <dbReference type="Proteomes" id="UP000095651"/>
    </source>
</evidence>
<dbReference type="SMART" id="SM01130">
    <property type="entry name" value="DHDPS"/>
    <property type="match status" value="1"/>
</dbReference>
<gene>
    <name evidence="5" type="primary">nanA</name>
    <name evidence="6" type="ORF">DWX31_18190</name>
    <name evidence="8" type="ORF">DXC39_22475</name>
    <name evidence="7" type="ORF">DXD79_13855</name>
    <name evidence="5" type="ORF">ERS852407_01250</name>
</gene>
<dbReference type="AlphaFoldDB" id="A0A174A7C7"/>
<evidence type="ECO:0000313" key="12">
    <source>
        <dbReference type="Proteomes" id="UP000263014"/>
    </source>
</evidence>
<proteinExistence type="inferred from homology"/>
<dbReference type="EC" id="4.1.3.3" evidence="5"/>
<dbReference type="PANTHER" id="PTHR42849:SF1">
    <property type="entry name" value="N-ACETYLNEURAMINATE LYASE"/>
    <property type="match status" value="1"/>
</dbReference>
<evidence type="ECO:0000256" key="2">
    <source>
        <dbReference type="PIRNR" id="PIRNR001365"/>
    </source>
</evidence>
<dbReference type="GO" id="GO:0019262">
    <property type="term" value="P:N-acetylneuraminate catabolic process"/>
    <property type="evidence" value="ECO:0007669"/>
    <property type="project" value="TreeGrafter"/>
</dbReference>
<evidence type="ECO:0000256" key="4">
    <source>
        <dbReference type="PIRSR" id="PIRSR001365-2"/>
    </source>
</evidence>
<dbReference type="GO" id="GO:0008747">
    <property type="term" value="F:N-acetylneuraminate lyase activity"/>
    <property type="evidence" value="ECO:0007669"/>
    <property type="project" value="UniProtKB-EC"/>
</dbReference>
<feature type="active site" description="Proton donor/acceptor" evidence="3">
    <location>
        <position position="140"/>
    </location>
</feature>
<comment type="similarity">
    <text evidence="2">Belongs to the DapA family.</text>
</comment>
<sequence length="305" mass="33613">MSKYDVNKFKNVTVALNTPFDKNGDVDLEATKAVVNYFCNKGIKQMYVCGSTGEGFLLDTEERKAVTETVVKEAAGRMNIIVHVGCPDTRHSAELAKHAEAVGADATSAVPCVYYHMGEESVYQHWTKITEAADLPFFIYNIPQLTGFNLSMGLFGRMLENERVAGVKCSSDPAQDILRFKLAGGKDFIVFNGPDEQFIAGRLMGADAGIGGTYGAMPELYLKMDELVNRGEWEKAREVQNLVTPLIYRLCSFPSMHGAVKGIISLDGCPMGDPRLPFLPVALDDPKLVELYHDIRKAVEDTKDL</sequence>
<dbReference type="Proteomes" id="UP000261023">
    <property type="component" value="Unassembled WGS sequence"/>
</dbReference>
<feature type="binding site" evidence="4">
    <location>
        <position position="52"/>
    </location>
    <ligand>
        <name>pyruvate</name>
        <dbReference type="ChEBI" id="CHEBI:15361"/>
    </ligand>
</feature>
<reference evidence="5 9" key="1">
    <citation type="submission" date="2015-09" db="EMBL/GenBank/DDBJ databases">
        <authorList>
            <consortium name="Pathogen Informatics"/>
        </authorList>
    </citation>
    <scope>NUCLEOTIDE SEQUENCE [LARGE SCALE GENOMIC DNA]</scope>
    <source>
        <strain evidence="5 9">2789STDY5608850</strain>
    </source>
</reference>
<name>A0A174A7C7_9FIRM</name>
<evidence type="ECO:0000313" key="8">
    <source>
        <dbReference type="EMBL" id="RGL99717.1"/>
    </source>
</evidence>
<dbReference type="Proteomes" id="UP000095651">
    <property type="component" value="Unassembled WGS sequence"/>
</dbReference>
<dbReference type="Gene3D" id="3.20.20.70">
    <property type="entry name" value="Aldolase class I"/>
    <property type="match status" value="1"/>
</dbReference>
<evidence type="ECO:0000313" key="6">
    <source>
        <dbReference type="EMBL" id="RGD69119.1"/>
    </source>
</evidence>
<evidence type="ECO:0000313" key="10">
    <source>
        <dbReference type="Proteomes" id="UP000261023"/>
    </source>
</evidence>
<dbReference type="PRINTS" id="PR00146">
    <property type="entry name" value="DHPICSNTHASE"/>
</dbReference>
<evidence type="ECO:0000256" key="1">
    <source>
        <dbReference type="ARBA" id="ARBA00023239"/>
    </source>
</evidence>
<keyword evidence="1 2" id="KW-0456">Lyase</keyword>
<evidence type="ECO:0000313" key="5">
    <source>
        <dbReference type="EMBL" id="CUN84612.1"/>
    </source>
</evidence>
<dbReference type="EMBL" id="CYZE01000002">
    <property type="protein sequence ID" value="CUN84612.1"/>
    <property type="molecule type" value="Genomic_DNA"/>
</dbReference>
<dbReference type="Pfam" id="PF00701">
    <property type="entry name" value="DHDPS"/>
    <property type="match status" value="1"/>
</dbReference>
<dbReference type="Proteomes" id="UP000261257">
    <property type="component" value="Unassembled WGS sequence"/>
</dbReference>
<dbReference type="Proteomes" id="UP000263014">
    <property type="component" value="Unassembled WGS sequence"/>
</dbReference>